<proteinExistence type="evidence at protein level"/>
<keyword evidence="7 18" id="KW-0812">Transmembrane</keyword>
<keyword evidence="9" id="KW-0106">Calcium</keyword>
<comment type="similarity">
    <text evidence="2">Belongs to the TMCO1 family.</text>
</comment>
<evidence type="ECO:0000256" key="14">
    <source>
        <dbReference type="ARBA" id="ARBA00023303"/>
    </source>
</evidence>
<keyword evidence="10 18" id="KW-1133">Transmembrane helix</keyword>
<evidence type="ECO:0000256" key="1">
    <source>
        <dbReference type="ARBA" id="ARBA00004477"/>
    </source>
</evidence>
<dbReference type="GO" id="GO:0005789">
    <property type="term" value="C:endoplasmic reticulum membrane"/>
    <property type="evidence" value="ECO:0007669"/>
    <property type="project" value="UniProtKB-SubCell"/>
</dbReference>
<sequence length="256" mass="28483">GGSSWVTPSLNGERPLQSEPTDRLCATAHVSSARNIPEVFPLPFVLPPLKKRRPRGKPSSALGRSTAARQPLAPGSVRLCCESAARHAVPQGITWVLVYRTDKYKRLKAEVEKQSKKLEKKKETITESAGRQQKKKIERQEEKLKNNNRDLSMVRMKSMFAIGFCFTALMGMFNSIFDGRVVAKLPFIPLSYIQGLSHRNLLGEDYTDCSFIFLYILCTMSIRQNIQKMLGLAPSRAATKQAGGFLGPPPQAGKFS</sequence>
<evidence type="ECO:0000256" key="8">
    <source>
        <dbReference type="ARBA" id="ARBA00022824"/>
    </source>
</evidence>
<dbReference type="PANTHER" id="PTHR20917">
    <property type="entry name" value="PNAS-RELATED"/>
    <property type="match status" value="1"/>
</dbReference>
<evidence type="ECO:0000256" key="3">
    <source>
        <dbReference type="ARBA" id="ARBA00014950"/>
    </source>
</evidence>
<dbReference type="Pfam" id="PF01956">
    <property type="entry name" value="EMC3_TMCO1"/>
    <property type="match status" value="1"/>
</dbReference>
<evidence type="ECO:0000256" key="6">
    <source>
        <dbReference type="ARBA" id="ARBA00022673"/>
    </source>
</evidence>
<evidence type="ECO:0000256" key="18">
    <source>
        <dbReference type="SAM" id="Phobius"/>
    </source>
</evidence>
<dbReference type="GO" id="GO:0043022">
    <property type="term" value="F:ribosome binding"/>
    <property type="evidence" value="ECO:0007669"/>
    <property type="project" value="Ensembl"/>
</dbReference>
<feature type="region of interest" description="Disordered" evidence="17">
    <location>
        <begin position="122"/>
        <end position="143"/>
    </location>
</feature>
<keyword evidence="6" id="KW-0107">Calcium channel</keyword>
<evidence type="ECO:0000256" key="17">
    <source>
        <dbReference type="SAM" id="MobiDB-lite"/>
    </source>
</evidence>
<keyword evidence="20" id="KW-1185">Reference proteome</keyword>
<accession>A0A8V0YWS8</accession>
<keyword evidence="5" id="KW-0109">Calcium transport</keyword>
<evidence type="ECO:0000256" key="2">
    <source>
        <dbReference type="ARBA" id="ARBA00006537"/>
    </source>
</evidence>
<feature type="compositionally biased region" description="Polar residues" evidence="17">
    <location>
        <begin position="1"/>
        <end position="10"/>
    </location>
</feature>
<evidence type="ECO:0000256" key="10">
    <source>
        <dbReference type="ARBA" id="ARBA00022989"/>
    </source>
</evidence>
<evidence type="ECO:0000256" key="5">
    <source>
        <dbReference type="ARBA" id="ARBA00022568"/>
    </source>
</evidence>
<dbReference type="OrthoDB" id="342726at2759"/>
<dbReference type="GeneTree" id="ENSGT00390000002659"/>
<dbReference type="FunCoup" id="A0A8V0YWS8">
    <property type="interactions" value="889"/>
</dbReference>
<reference evidence="19" key="2">
    <citation type="submission" date="2025-08" db="UniProtKB">
        <authorList>
            <consortium name="Ensembl"/>
        </authorList>
    </citation>
    <scope>IDENTIFICATION</scope>
    <source>
        <strain evidence="19">broiler</strain>
    </source>
</reference>
<dbReference type="AlphaFoldDB" id="A0A8V0YWS8"/>
<organism evidence="19 20">
    <name type="scientific">Gallus gallus</name>
    <name type="common">Chicken</name>
    <dbReference type="NCBI Taxonomy" id="9031"/>
    <lineage>
        <taxon>Eukaryota</taxon>
        <taxon>Metazoa</taxon>
        <taxon>Chordata</taxon>
        <taxon>Craniata</taxon>
        <taxon>Vertebrata</taxon>
        <taxon>Euteleostomi</taxon>
        <taxon>Archelosauria</taxon>
        <taxon>Archosauria</taxon>
        <taxon>Dinosauria</taxon>
        <taxon>Saurischia</taxon>
        <taxon>Theropoda</taxon>
        <taxon>Coelurosauria</taxon>
        <taxon>Aves</taxon>
        <taxon>Neognathae</taxon>
        <taxon>Galloanserae</taxon>
        <taxon>Galliformes</taxon>
        <taxon>Phasianidae</taxon>
        <taxon>Phasianinae</taxon>
        <taxon>Gallus</taxon>
    </lineage>
</organism>
<keyword evidence="14" id="KW-0407">Ion channel</keyword>
<dbReference type="GlyGen" id="A0A8V0YWS8">
    <property type="glycosylation" value="1 site"/>
</dbReference>
<evidence type="ECO:0000256" key="12">
    <source>
        <dbReference type="ARBA" id="ARBA00023065"/>
    </source>
</evidence>
<dbReference type="PANTHER" id="PTHR20917:SF0">
    <property type="entry name" value="CALCIUM LOAD-ACTIVATED CALCIUM CHANNEL"/>
    <property type="match status" value="1"/>
</dbReference>
<dbReference type="GO" id="GO:0005783">
    <property type="term" value="C:endoplasmic reticulum"/>
    <property type="evidence" value="ECO:0000318"/>
    <property type="project" value="GO_Central"/>
</dbReference>
<keyword evidence="12" id="KW-0406">Ion transport</keyword>
<keyword evidence="21" id="KW-1267">Proteomics identification</keyword>
<dbReference type="GO" id="GO:0160064">
    <property type="term" value="C:multi-pass translocon complex"/>
    <property type="evidence" value="ECO:0007669"/>
    <property type="project" value="Ensembl"/>
</dbReference>
<keyword evidence="8" id="KW-0256">Endoplasmic reticulum</keyword>
<dbReference type="InterPro" id="IPR002809">
    <property type="entry name" value="EMC3/TMCO1"/>
</dbReference>
<reference evidence="19" key="3">
    <citation type="submission" date="2025-09" db="UniProtKB">
        <authorList>
            <consortium name="Ensembl"/>
        </authorList>
    </citation>
    <scope>IDENTIFICATION</scope>
    <source>
        <strain evidence="19">broiler</strain>
    </source>
</reference>
<dbReference type="GO" id="GO:0005737">
    <property type="term" value="C:cytoplasm"/>
    <property type="evidence" value="ECO:0000318"/>
    <property type="project" value="GO_Central"/>
</dbReference>
<evidence type="ECO:0007829" key="21">
    <source>
        <dbReference type="PeptideAtlas" id="A0A8V0YWS8"/>
    </source>
</evidence>
<evidence type="ECO:0000313" key="20">
    <source>
        <dbReference type="Proteomes" id="UP000000539"/>
    </source>
</evidence>
<protein>
    <recommendedName>
        <fullName evidence="3">Calcium load-activated calcium channel</fullName>
    </recommendedName>
    <alternativeName>
        <fullName evidence="16">GEL complex subunit TMCO1</fullName>
    </alternativeName>
    <alternativeName>
        <fullName evidence="15">Transmembrane and coiled-coil domain-containing protein 1</fullName>
    </alternativeName>
</protein>
<evidence type="ECO:0000256" key="7">
    <source>
        <dbReference type="ARBA" id="ARBA00022692"/>
    </source>
</evidence>
<feature type="transmembrane region" description="Helical" evidence="18">
    <location>
        <begin position="159"/>
        <end position="177"/>
    </location>
</feature>
<keyword evidence="11" id="KW-0175">Coiled coil</keyword>
<comment type="subcellular location">
    <subcellularLocation>
        <location evidence="1">Endoplasmic reticulum membrane</location>
        <topology evidence="1">Multi-pass membrane protein</topology>
    </subcellularLocation>
</comment>
<evidence type="ECO:0000256" key="9">
    <source>
        <dbReference type="ARBA" id="ARBA00022837"/>
    </source>
</evidence>
<dbReference type="GO" id="GO:0032469">
    <property type="term" value="P:endoplasmic reticulum calcium ion homeostasis"/>
    <property type="evidence" value="ECO:0000318"/>
    <property type="project" value="GO_Central"/>
</dbReference>
<dbReference type="Ensembl" id="ENSGALT00010035795.1">
    <property type="protein sequence ID" value="ENSGALP00010020756.1"/>
    <property type="gene ID" value="ENSGALG00010014878.1"/>
</dbReference>
<keyword evidence="13 18" id="KW-0472">Membrane</keyword>
<keyword evidence="4" id="KW-0813">Transport</keyword>
<dbReference type="Proteomes" id="UP000000539">
    <property type="component" value="Chromosome 8"/>
</dbReference>
<name>A0A8V0YWS8_CHICK</name>
<gene>
    <name evidence="19" type="primary">TMCO1</name>
</gene>
<dbReference type="GO" id="GO:0160063">
    <property type="term" value="P:multi-pass transmembrane protein insertion into ER membrane"/>
    <property type="evidence" value="ECO:0007669"/>
    <property type="project" value="Ensembl"/>
</dbReference>
<dbReference type="GO" id="GO:0006983">
    <property type="term" value="P:ER overload response"/>
    <property type="evidence" value="ECO:0007669"/>
    <property type="project" value="Ensembl"/>
</dbReference>
<evidence type="ECO:0000256" key="4">
    <source>
        <dbReference type="ARBA" id="ARBA00022448"/>
    </source>
</evidence>
<dbReference type="GO" id="GO:0001503">
    <property type="term" value="P:ossification"/>
    <property type="evidence" value="ECO:0007669"/>
    <property type="project" value="Ensembl"/>
</dbReference>
<dbReference type="SMART" id="SM01415">
    <property type="entry name" value="DUF106"/>
    <property type="match status" value="1"/>
</dbReference>
<dbReference type="InterPro" id="IPR008559">
    <property type="entry name" value="TMCO1"/>
</dbReference>
<evidence type="ECO:0000256" key="15">
    <source>
        <dbReference type="ARBA" id="ARBA00029813"/>
    </source>
</evidence>
<evidence type="ECO:0000256" key="16">
    <source>
        <dbReference type="ARBA" id="ARBA00034904"/>
    </source>
</evidence>
<evidence type="ECO:0000256" key="13">
    <source>
        <dbReference type="ARBA" id="ARBA00023136"/>
    </source>
</evidence>
<evidence type="ECO:0000313" key="19">
    <source>
        <dbReference type="Ensembl" id="ENSGALP00010020756.1"/>
    </source>
</evidence>
<dbReference type="GO" id="GO:0005262">
    <property type="term" value="F:calcium channel activity"/>
    <property type="evidence" value="ECO:0000318"/>
    <property type="project" value="GO_Central"/>
</dbReference>
<reference evidence="19" key="1">
    <citation type="submission" date="2020-11" db="EMBL/GenBank/DDBJ databases">
        <title>Gallus gallus (Chicken) genome, bGalGal1, GRCg7b, maternal haplotype autosomes + Z &amp; W.</title>
        <authorList>
            <person name="Warren W."/>
            <person name="Formenti G."/>
            <person name="Fedrigo O."/>
            <person name="Haase B."/>
            <person name="Mountcastle J."/>
            <person name="Balacco J."/>
            <person name="Tracey A."/>
            <person name="Schneider V."/>
            <person name="Okimoto R."/>
            <person name="Cheng H."/>
            <person name="Hawken R."/>
            <person name="Howe K."/>
            <person name="Jarvis E.D."/>
        </authorList>
    </citation>
    <scope>NUCLEOTIDE SEQUENCE [LARGE SCALE GENOMIC DNA]</scope>
    <source>
        <strain evidence="19">Broiler</strain>
    </source>
</reference>
<feature type="region of interest" description="Disordered" evidence="17">
    <location>
        <begin position="1"/>
        <end position="22"/>
    </location>
</feature>
<feature type="region of interest" description="Disordered" evidence="17">
    <location>
        <begin position="47"/>
        <end position="69"/>
    </location>
</feature>
<evidence type="ECO:0000256" key="11">
    <source>
        <dbReference type="ARBA" id="ARBA00023054"/>
    </source>
</evidence>